<comment type="caution">
    <text evidence="1">The sequence shown here is derived from an EMBL/GenBank/DDBJ whole genome shotgun (WGS) entry which is preliminary data.</text>
</comment>
<proteinExistence type="predicted"/>
<evidence type="ECO:0000313" key="2">
    <source>
        <dbReference type="Proteomes" id="UP000466442"/>
    </source>
</evidence>
<gene>
    <name evidence="1" type="ORF">GE061_015896</name>
</gene>
<sequence length="394" mass="44313">MSCSTSRKFEDILAESESIDVTEKELSEIKDNIVLSLYSFGLDPVDPKSIYLAQLFLRLFHAISDRLDELDGGREHKKLPRPQCGGPPGMVDISHGICNGSYVEALLPGLSDTLLVTSESDKEQHINSRLKGLEVSLENLQVSVHDINNLLRTQIGFPTPPLRNTKSIHEELVSSMGCGPSACHGGEGKVWGSNHHNPKEDPLEVLVLGDSFSYKLNEELRSILPRKFIVSQIRITDATLDVLLDSLSTRNYLPDYLVISAGYEDISYNEVNKFKRALKRLCFSLDQLKLIFLGVAFNYLLPAWSVINNEVFKMNKFLNSLANRFPHVPLVQTSVPDKNMILSKRELPFYNTTIRGILCKQIRGDIFQHCSQVAELKRNRNVIVMADVPRMDSS</sequence>
<evidence type="ECO:0000313" key="1">
    <source>
        <dbReference type="EMBL" id="KAF6210140.1"/>
    </source>
</evidence>
<reference evidence="1" key="1">
    <citation type="journal article" date="2021" name="Mol. Ecol. Resour.">
        <title>Apolygus lucorum genome provides insights into omnivorousness and mesophyll feeding.</title>
        <authorList>
            <person name="Liu Y."/>
            <person name="Liu H."/>
            <person name="Wang H."/>
            <person name="Huang T."/>
            <person name="Liu B."/>
            <person name="Yang B."/>
            <person name="Yin L."/>
            <person name="Li B."/>
            <person name="Zhang Y."/>
            <person name="Zhang S."/>
            <person name="Jiang F."/>
            <person name="Zhang X."/>
            <person name="Ren Y."/>
            <person name="Wang B."/>
            <person name="Wang S."/>
            <person name="Lu Y."/>
            <person name="Wu K."/>
            <person name="Fan W."/>
            <person name="Wang G."/>
        </authorList>
    </citation>
    <scope>NUCLEOTIDE SEQUENCE</scope>
    <source>
        <strain evidence="1">12Hb</strain>
    </source>
</reference>
<dbReference type="Proteomes" id="UP000466442">
    <property type="component" value="Unassembled WGS sequence"/>
</dbReference>
<name>A0A8S9XM96_APOLU</name>
<organism evidence="1 2">
    <name type="scientific">Apolygus lucorum</name>
    <name type="common">Small green plant bug</name>
    <name type="synonym">Lygocoris lucorum</name>
    <dbReference type="NCBI Taxonomy" id="248454"/>
    <lineage>
        <taxon>Eukaryota</taxon>
        <taxon>Metazoa</taxon>
        <taxon>Ecdysozoa</taxon>
        <taxon>Arthropoda</taxon>
        <taxon>Hexapoda</taxon>
        <taxon>Insecta</taxon>
        <taxon>Pterygota</taxon>
        <taxon>Neoptera</taxon>
        <taxon>Paraneoptera</taxon>
        <taxon>Hemiptera</taxon>
        <taxon>Heteroptera</taxon>
        <taxon>Panheteroptera</taxon>
        <taxon>Cimicomorpha</taxon>
        <taxon>Miridae</taxon>
        <taxon>Mirini</taxon>
        <taxon>Apolygus</taxon>
    </lineage>
</organism>
<keyword evidence="2" id="KW-1185">Reference proteome</keyword>
<accession>A0A8S9XM96</accession>
<dbReference type="EMBL" id="WIXP02000006">
    <property type="protein sequence ID" value="KAF6210140.1"/>
    <property type="molecule type" value="Genomic_DNA"/>
</dbReference>
<dbReference type="AlphaFoldDB" id="A0A8S9XM96"/>
<protein>
    <recommendedName>
        <fullName evidence="3">OSK domain-containing protein</fullName>
    </recommendedName>
</protein>
<dbReference type="OrthoDB" id="10669865at2759"/>
<evidence type="ECO:0008006" key="3">
    <source>
        <dbReference type="Google" id="ProtNLM"/>
    </source>
</evidence>
<dbReference type="SUPFAM" id="SSF52266">
    <property type="entry name" value="SGNH hydrolase"/>
    <property type="match status" value="1"/>
</dbReference>